<keyword evidence="3" id="KW-1185">Reference proteome</keyword>
<feature type="compositionally biased region" description="Basic residues" evidence="1">
    <location>
        <begin position="64"/>
        <end position="76"/>
    </location>
</feature>
<dbReference type="Proteomes" id="UP000820669">
    <property type="component" value="Unassembled WGS sequence"/>
</dbReference>
<comment type="caution">
    <text evidence="2">The sequence shown here is derived from an EMBL/GenBank/DDBJ whole genome shotgun (WGS) entry which is preliminary data.</text>
</comment>
<protein>
    <submittedName>
        <fullName evidence="2">Uncharacterized protein</fullName>
    </submittedName>
</protein>
<feature type="compositionally biased region" description="Low complexity" evidence="1">
    <location>
        <begin position="453"/>
        <end position="463"/>
    </location>
</feature>
<evidence type="ECO:0000256" key="1">
    <source>
        <dbReference type="SAM" id="MobiDB-lite"/>
    </source>
</evidence>
<evidence type="ECO:0000313" key="2">
    <source>
        <dbReference type="EMBL" id="NMH96490.1"/>
    </source>
</evidence>
<reference evidence="2 3" key="1">
    <citation type="submission" date="2020-04" db="EMBL/GenBank/DDBJ databases">
        <authorList>
            <person name="Klaysubun C."/>
            <person name="Duangmal K."/>
            <person name="Lipun K."/>
        </authorList>
    </citation>
    <scope>NUCLEOTIDE SEQUENCE [LARGE SCALE GENOMIC DNA]</scope>
    <source>
        <strain evidence="2 3">K10HN5</strain>
    </source>
</reference>
<dbReference type="RefSeq" id="WP_169379887.1">
    <property type="nucleotide sequence ID" value="NZ_JAAXLA010000005.1"/>
</dbReference>
<accession>A0ABX1S4J0</accession>
<feature type="region of interest" description="Disordered" evidence="1">
    <location>
        <begin position="47"/>
        <end position="99"/>
    </location>
</feature>
<proteinExistence type="predicted"/>
<feature type="compositionally biased region" description="Basic residues" evidence="1">
    <location>
        <begin position="500"/>
        <end position="511"/>
    </location>
</feature>
<dbReference type="EMBL" id="JAAXLA010000005">
    <property type="protein sequence ID" value="NMH96490.1"/>
    <property type="molecule type" value="Genomic_DNA"/>
</dbReference>
<sequence>MPSRHGPTLLESALGWCAECYRDGAFVLATTPDGRECLFHGAQSSGAVSPDSFGVNPPPALRRAAQRRPRTPRGRAARVEPPTRPPGHPTGRPLPRAVRRDLTRSAARALAYGRRRACARVDAGRWAPHPGWRHFIETGWRVMADQAEAWRRVVQLVDAEDWRTDKRRSWLQILRRLVNSMDWTTGLVTGVTAQRLGAAGDRATRTVSRVLAWARDAGLVVVVECGASAAFLGSRTNRTPTYALVTDTPLPTQALPEPEVILPVEQSGDLPQSCVSTKPLQGGRRPPSASQCVVDWPVFQVPDSPPERTSAALCLFNRMGLDRRGVSGVPLWRARALLRPWWEAGACVAGILYALDHHPDRPDQHRGDALRGATDPLRVLGYRLKPWRGRLHELPPGVVGIRGDHLRLKAEAIARRAARRSAAEPQPRSASTLPEPGSGRETARKLWEEARRSAVAARSGPRPSGQPVTDDQACRISAATSSAEIYQRALDAARTEGRVARPRRARRKNRW</sequence>
<feature type="region of interest" description="Disordered" evidence="1">
    <location>
        <begin position="417"/>
        <end position="473"/>
    </location>
</feature>
<feature type="compositionally biased region" description="Basic and acidic residues" evidence="1">
    <location>
        <begin position="441"/>
        <end position="452"/>
    </location>
</feature>
<gene>
    <name evidence="2" type="ORF">HF526_04015</name>
</gene>
<name>A0ABX1S4J0_9PSEU</name>
<evidence type="ECO:0000313" key="3">
    <source>
        <dbReference type="Proteomes" id="UP000820669"/>
    </source>
</evidence>
<organism evidence="2 3">
    <name type="scientific">Pseudonocardia acidicola</name>
    <dbReference type="NCBI Taxonomy" id="2724939"/>
    <lineage>
        <taxon>Bacteria</taxon>
        <taxon>Bacillati</taxon>
        <taxon>Actinomycetota</taxon>
        <taxon>Actinomycetes</taxon>
        <taxon>Pseudonocardiales</taxon>
        <taxon>Pseudonocardiaceae</taxon>
        <taxon>Pseudonocardia</taxon>
    </lineage>
</organism>
<feature type="region of interest" description="Disordered" evidence="1">
    <location>
        <begin position="492"/>
        <end position="511"/>
    </location>
</feature>